<accession>A0AA48KXJ7</accession>
<dbReference type="Pfam" id="PF02469">
    <property type="entry name" value="Fasciclin"/>
    <property type="match status" value="1"/>
</dbReference>
<dbReference type="RefSeq" id="XP_060453620.1">
    <property type="nucleotide sequence ID" value="XM_060596648.1"/>
</dbReference>
<dbReference type="EMBL" id="AP028212">
    <property type="protein sequence ID" value="BEI88354.1"/>
    <property type="molecule type" value="Genomic_DNA"/>
</dbReference>
<dbReference type="AlphaFoldDB" id="A0AA48KXJ7"/>
<protein>
    <recommendedName>
        <fullName evidence="3">FAS1 domain-containing protein</fullName>
    </recommendedName>
</protein>
<keyword evidence="5" id="KW-1185">Reference proteome</keyword>
<proteinExistence type="predicted"/>
<dbReference type="InterPro" id="IPR000782">
    <property type="entry name" value="FAS1_domain"/>
</dbReference>
<dbReference type="PANTHER" id="PTHR28156:SF1">
    <property type="entry name" value="FAS1 DOMAIN-CONTAINING PROTEIN YDR262W"/>
    <property type="match status" value="1"/>
</dbReference>
<dbReference type="Proteomes" id="UP001233271">
    <property type="component" value="Chromosome 1"/>
</dbReference>
<gene>
    <name evidence="4" type="ORF">CcaverHIS019_0110720</name>
</gene>
<dbReference type="InterPro" id="IPR040200">
    <property type="entry name" value="Mug57-like"/>
</dbReference>
<feature type="chain" id="PRO_5041326078" description="FAS1 domain-containing protein" evidence="2">
    <location>
        <begin position="20"/>
        <end position="201"/>
    </location>
</feature>
<dbReference type="GeneID" id="85492225"/>
<dbReference type="KEGG" id="ccac:CcaHIS019_0110720"/>
<dbReference type="PANTHER" id="PTHR28156">
    <property type="entry name" value="FAS1 DOMAIN-CONTAINING PROTEIN YDR262W"/>
    <property type="match status" value="1"/>
</dbReference>
<evidence type="ECO:0000256" key="2">
    <source>
        <dbReference type="SAM" id="SignalP"/>
    </source>
</evidence>
<organism evidence="4 5">
    <name type="scientific">Cutaneotrichosporon cavernicola</name>
    <dbReference type="NCBI Taxonomy" id="279322"/>
    <lineage>
        <taxon>Eukaryota</taxon>
        <taxon>Fungi</taxon>
        <taxon>Dikarya</taxon>
        <taxon>Basidiomycota</taxon>
        <taxon>Agaricomycotina</taxon>
        <taxon>Tremellomycetes</taxon>
        <taxon>Trichosporonales</taxon>
        <taxon>Trichosporonaceae</taxon>
        <taxon>Cutaneotrichosporon</taxon>
    </lineage>
</organism>
<reference evidence="4" key="1">
    <citation type="journal article" date="2023" name="BMC Genomics">
        <title>Chromosome-level genome assemblies of Cutaneotrichosporon spp. (Trichosporonales, Basidiomycota) reveal imbalanced evolution between nucleotide sequences and chromosome synteny.</title>
        <authorList>
            <person name="Kobayashi Y."/>
            <person name="Kayamori A."/>
            <person name="Aoki K."/>
            <person name="Shiwa Y."/>
            <person name="Matsutani M."/>
            <person name="Fujita N."/>
            <person name="Sugita T."/>
            <person name="Iwasaki W."/>
            <person name="Tanaka N."/>
            <person name="Takashima M."/>
        </authorList>
    </citation>
    <scope>NUCLEOTIDE SEQUENCE</scope>
    <source>
        <strain evidence="4">HIS019</strain>
    </source>
</reference>
<evidence type="ECO:0000256" key="1">
    <source>
        <dbReference type="ARBA" id="ARBA00022729"/>
    </source>
</evidence>
<dbReference type="Gene3D" id="2.30.180.10">
    <property type="entry name" value="FAS1 domain"/>
    <property type="match status" value="1"/>
</dbReference>
<feature type="signal peptide" evidence="2">
    <location>
        <begin position="1"/>
        <end position="19"/>
    </location>
</feature>
<evidence type="ECO:0000259" key="3">
    <source>
        <dbReference type="PROSITE" id="PS50213"/>
    </source>
</evidence>
<name>A0AA48KXJ7_9TREE</name>
<evidence type="ECO:0000313" key="4">
    <source>
        <dbReference type="EMBL" id="BEI88354.1"/>
    </source>
</evidence>
<sequence length="201" mass="21237">MRHITFFTTLVAVMGVAFASSHHAAAAPAAARPVPPKHAADGFVEVIADKDQTVFNPVTPGSGPSGLSLADALTLERQASLWWEYARDVSSVTARLTRAGHTTLFVPTDEAIMALPHKPHNNPSGTTSDEDARHNVEAFLSAHIVSGDIEYGKPAETLGGTTVTVKKTGDDMRVVPGDAKVVGTKVASNGMIFYLDGTVKY</sequence>
<dbReference type="InterPro" id="IPR036378">
    <property type="entry name" value="FAS1_dom_sf"/>
</dbReference>
<dbReference type="SUPFAM" id="SSF82153">
    <property type="entry name" value="FAS1 domain"/>
    <property type="match status" value="1"/>
</dbReference>
<dbReference type="PROSITE" id="PS50213">
    <property type="entry name" value="FAS1"/>
    <property type="match status" value="1"/>
</dbReference>
<keyword evidence="1 2" id="KW-0732">Signal</keyword>
<feature type="domain" description="FAS1" evidence="3">
    <location>
        <begin position="66"/>
        <end position="199"/>
    </location>
</feature>
<evidence type="ECO:0000313" key="5">
    <source>
        <dbReference type="Proteomes" id="UP001233271"/>
    </source>
</evidence>